<accession>A0A7W6CEH0</accession>
<evidence type="ECO:0000313" key="5">
    <source>
        <dbReference type="EMBL" id="MBB3953985.1"/>
    </source>
</evidence>
<evidence type="ECO:0000256" key="2">
    <source>
        <dbReference type="ARBA" id="ARBA00023004"/>
    </source>
</evidence>
<dbReference type="GO" id="GO:0046872">
    <property type="term" value="F:metal ion binding"/>
    <property type="evidence" value="ECO:0007669"/>
    <property type="project" value="UniProtKB-KW"/>
</dbReference>
<dbReference type="SUPFAM" id="SSF54862">
    <property type="entry name" value="4Fe-4S ferredoxins"/>
    <property type="match status" value="1"/>
</dbReference>
<reference evidence="5 6" key="1">
    <citation type="submission" date="2020-08" db="EMBL/GenBank/DDBJ databases">
        <title>Genomic Encyclopedia of Type Strains, Phase IV (KMG-IV): sequencing the most valuable type-strain genomes for metagenomic binning, comparative biology and taxonomic classification.</title>
        <authorList>
            <person name="Goeker M."/>
        </authorList>
    </citation>
    <scope>NUCLEOTIDE SEQUENCE [LARGE SCALE GENOMIC DNA]</scope>
    <source>
        <strain evidence="5 6">DSM 27057</strain>
    </source>
</reference>
<dbReference type="PROSITE" id="PS00198">
    <property type="entry name" value="4FE4S_FER_1"/>
    <property type="match status" value="1"/>
</dbReference>
<dbReference type="RefSeq" id="WP_183623142.1">
    <property type="nucleotide sequence ID" value="NZ_JACIDX010000003.1"/>
</dbReference>
<evidence type="ECO:0000256" key="3">
    <source>
        <dbReference type="ARBA" id="ARBA00023014"/>
    </source>
</evidence>
<keyword evidence="3" id="KW-0411">Iron-sulfur</keyword>
<keyword evidence="2" id="KW-0408">Iron</keyword>
<dbReference type="EMBL" id="JACIDX010000003">
    <property type="protein sequence ID" value="MBB3953985.1"/>
    <property type="molecule type" value="Genomic_DNA"/>
</dbReference>
<evidence type="ECO:0000259" key="4">
    <source>
        <dbReference type="PROSITE" id="PS51379"/>
    </source>
</evidence>
<dbReference type="AlphaFoldDB" id="A0A7W6CEH0"/>
<protein>
    <submittedName>
        <fullName evidence="5">NAD-dependent dihydropyrimidine dehydrogenase PreA subunit</fullName>
    </submittedName>
</protein>
<dbReference type="GO" id="GO:0051536">
    <property type="term" value="F:iron-sulfur cluster binding"/>
    <property type="evidence" value="ECO:0007669"/>
    <property type="project" value="UniProtKB-KW"/>
</dbReference>
<keyword evidence="6" id="KW-1185">Reference proteome</keyword>
<dbReference type="InterPro" id="IPR017896">
    <property type="entry name" value="4Fe4S_Fe-S-bd"/>
</dbReference>
<keyword evidence="1" id="KW-0479">Metal-binding</keyword>
<gene>
    <name evidence="5" type="ORF">GGR38_000912</name>
</gene>
<feature type="domain" description="4Fe-4S ferredoxin-type" evidence="4">
    <location>
        <begin position="1"/>
        <end position="30"/>
    </location>
</feature>
<name>A0A7W6CEH0_9SPHN</name>
<dbReference type="Proteomes" id="UP000548867">
    <property type="component" value="Unassembled WGS sequence"/>
</dbReference>
<comment type="caution">
    <text evidence="5">The sequence shown here is derived from an EMBL/GenBank/DDBJ whole genome shotgun (WGS) entry which is preliminary data.</text>
</comment>
<dbReference type="PROSITE" id="PS51379">
    <property type="entry name" value="4FE4S_FER_2"/>
    <property type="match status" value="1"/>
</dbReference>
<proteinExistence type="predicted"/>
<dbReference type="Pfam" id="PF00037">
    <property type="entry name" value="Fer4"/>
    <property type="match status" value="1"/>
</dbReference>
<evidence type="ECO:0000256" key="1">
    <source>
        <dbReference type="ARBA" id="ARBA00022723"/>
    </source>
</evidence>
<sequence>MIAQILADKCNNCAQCVSVCPTFVLDDGPQVPVIARLDACQTCYMCELYCDRQAIYVAPDQFAPEPGADPLPHLGVIWRDHGWDRPGEAGHLDEYRKLGPLLGEGAEIAARRYQAQRRGV</sequence>
<organism evidence="5 6">
    <name type="scientific">Novosphingobium sediminicola</name>
    <dbReference type="NCBI Taxonomy" id="563162"/>
    <lineage>
        <taxon>Bacteria</taxon>
        <taxon>Pseudomonadati</taxon>
        <taxon>Pseudomonadota</taxon>
        <taxon>Alphaproteobacteria</taxon>
        <taxon>Sphingomonadales</taxon>
        <taxon>Sphingomonadaceae</taxon>
        <taxon>Novosphingobium</taxon>
    </lineage>
</organism>
<evidence type="ECO:0000313" key="6">
    <source>
        <dbReference type="Proteomes" id="UP000548867"/>
    </source>
</evidence>
<dbReference type="Gene3D" id="3.30.70.20">
    <property type="match status" value="1"/>
</dbReference>
<dbReference type="InterPro" id="IPR017900">
    <property type="entry name" value="4Fe4S_Fe_S_CS"/>
</dbReference>